<reference evidence="2" key="1">
    <citation type="submission" date="2021-04" db="EMBL/GenBank/DDBJ databases">
        <title>Genome seq and assembly of Bacillus sp.</title>
        <authorList>
            <person name="Chhetri G."/>
        </authorList>
    </citation>
    <scope>NUCLEOTIDE SEQUENCE</scope>
    <source>
        <strain evidence="2">RG28</strain>
    </source>
</reference>
<dbReference type="EMBL" id="JAGIYQ010000001">
    <property type="protein sequence ID" value="MBP0723740.1"/>
    <property type="molecule type" value="Genomic_DNA"/>
</dbReference>
<dbReference type="InterPro" id="IPR036259">
    <property type="entry name" value="MFS_trans_sf"/>
</dbReference>
<proteinExistence type="predicted"/>
<accession>A0A940SHA1</accession>
<feature type="transmembrane region" description="Helical" evidence="1">
    <location>
        <begin position="7"/>
        <end position="27"/>
    </location>
</feature>
<feature type="transmembrane region" description="Helical" evidence="1">
    <location>
        <begin position="150"/>
        <end position="169"/>
    </location>
</feature>
<keyword evidence="1" id="KW-0472">Membrane</keyword>
<name>A0A940SHA1_9BACI</name>
<keyword evidence="1" id="KW-1133">Transmembrane helix</keyword>
<dbReference type="Gene3D" id="1.20.1250.20">
    <property type="entry name" value="MFS general substrate transporter like domains"/>
    <property type="match status" value="1"/>
</dbReference>
<gene>
    <name evidence="2" type="ORF">J5Y03_00915</name>
</gene>
<feature type="transmembrane region" description="Helical" evidence="1">
    <location>
        <begin position="33"/>
        <end position="55"/>
    </location>
</feature>
<evidence type="ECO:0000313" key="2">
    <source>
        <dbReference type="EMBL" id="MBP0723740.1"/>
    </source>
</evidence>
<evidence type="ECO:0000313" key="3">
    <source>
        <dbReference type="Proteomes" id="UP000682134"/>
    </source>
</evidence>
<organism evidence="2 3">
    <name type="scientific">Gottfriedia endophytica</name>
    <dbReference type="NCBI Taxonomy" id="2820819"/>
    <lineage>
        <taxon>Bacteria</taxon>
        <taxon>Bacillati</taxon>
        <taxon>Bacillota</taxon>
        <taxon>Bacilli</taxon>
        <taxon>Bacillales</taxon>
        <taxon>Bacillaceae</taxon>
        <taxon>Gottfriedia</taxon>
    </lineage>
</organism>
<evidence type="ECO:0008006" key="4">
    <source>
        <dbReference type="Google" id="ProtNLM"/>
    </source>
</evidence>
<keyword evidence="3" id="KW-1185">Reference proteome</keyword>
<sequence length="180" mass="20550">MRNRLVLSQIMFSVVGTVVFPYYLLILKNVGNVYGLFALLYALFSFSSALATLFLPTLTNKINIEILSSLSFIGMGIGFFVIPNINSLYLLFLLQTWNGIFQGLYKLAEKELIKQENKSWQKSSYGLFFVQLFTTICILSAGFLAETFTIHVLFYIAGVLYFICGFMFVMNRNKKQRVTC</sequence>
<feature type="transmembrane region" description="Helical" evidence="1">
    <location>
        <begin position="62"/>
        <end position="82"/>
    </location>
</feature>
<dbReference type="Proteomes" id="UP000682134">
    <property type="component" value="Unassembled WGS sequence"/>
</dbReference>
<dbReference type="RefSeq" id="WP_209401432.1">
    <property type="nucleotide sequence ID" value="NZ_JAGIYQ010000001.1"/>
</dbReference>
<feature type="transmembrane region" description="Helical" evidence="1">
    <location>
        <begin position="125"/>
        <end position="144"/>
    </location>
</feature>
<keyword evidence="1" id="KW-0812">Transmembrane</keyword>
<dbReference type="AlphaFoldDB" id="A0A940SHA1"/>
<protein>
    <recommendedName>
        <fullName evidence="4">MFS transporter</fullName>
    </recommendedName>
</protein>
<comment type="caution">
    <text evidence="2">The sequence shown here is derived from an EMBL/GenBank/DDBJ whole genome shotgun (WGS) entry which is preliminary data.</text>
</comment>
<dbReference type="SUPFAM" id="SSF103473">
    <property type="entry name" value="MFS general substrate transporter"/>
    <property type="match status" value="1"/>
</dbReference>
<evidence type="ECO:0000256" key="1">
    <source>
        <dbReference type="SAM" id="Phobius"/>
    </source>
</evidence>